<evidence type="ECO:0000313" key="11">
    <source>
        <dbReference type="EMBL" id="KAJ0199911.1"/>
    </source>
</evidence>
<gene>
    <name evidence="11" type="ORF">LSAT_V11C600330600</name>
</gene>
<dbReference type="FunFam" id="2.130.10.10:FF:000090">
    <property type="entry name" value="E3 ubiquitin-protein ligase RFWD2 isoform X1"/>
    <property type="match status" value="1"/>
</dbReference>
<dbReference type="PROSITE" id="PS50294">
    <property type="entry name" value="WD_REPEATS_REGION"/>
    <property type="match status" value="1"/>
</dbReference>
<evidence type="ECO:0000313" key="12">
    <source>
        <dbReference type="Proteomes" id="UP000235145"/>
    </source>
</evidence>
<keyword evidence="5" id="KW-0833">Ubl conjugation pathway</keyword>
<dbReference type="PROSITE" id="PS50082">
    <property type="entry name" value="WD_REPEATS_2"/>
    <property type="match status" value="3"/>
</dbReference>
<dbReference type="AlphaFoldDB" id="A0A9R1X5D6"/>
<dbReference type="InterPro" id="IPR036322">
    <property type="entry name" value="WD40_repeat_dom_sf"/>
</dbReference>
<dbReference type="GO" id="GO:0016740">
    <property type="term" value="F:transferase activity"/>
    <property type="evidence" value="ECO:0007669"/>
    <property type="project" value="UniProtKB-KW"/>
</dbReference>
<dbReference type="PANTHER" id="PTHR44218">
    <property type="entry name" value="PROTEIN SPA1-RELATED 2"/>
    <property type="match status" value="1"/>
</dbReference>
<keyword evidence="12" id="KW-1185">Reference proteome</keyword>
<organism evidence="11 12">
    <name type="scientific">Lactuca sativa</name>
    <name type="common">Garden lettuce</name>
    <dbReference type="NCBI Taxonomy" id="4236"/>
    <lineage>
        <taxon>Eukaryota</taxon>
        <taxon>Viridiplantae</taxon>
        <taxon>Streptophyta</taxon>
        <taxon>Embryophyta</taxon>
        <taxon>Tracheophyta</taxon>
        <taxon>Spermatophyta</taxon>
        <taxon>Magnoliopsida</taxon>
        <taxon>eudicotyledons</taxon>
        <taxon>Gunneridae</taxon>
        <taxon>Pentapetalae</taxon>
        <taxon>asterids</taxon>
        <taxon>campanulids</taxon>
        <taxon>Asterales</taxon>
        <taxon>Asteraceae</taxon>
        <taxon>Cichorioideae</taxon>
        <taxon>Cichorieae</taxon>
        <taxon>Lactucinae</taxon>
        <taxon>Lactuca</taxon>
    </lineage>
</organism>
<dbReference type="EMBL" id="NBSK02000006">
    <property type="protein sequence ID" value="KAJ0199911.1"/>
    <property type="molecule type" value="Genomic_DNA"/>
</dbReference>
<accession>A0A9R1X5D6</accession>
<dbReference type="InterPro" id="IPR001680">
    <property type="entry name" value="WD40_rpt"/>
</dbReference>
<dbReference type="InterPro" id="IPR019775">
    <property type="entry name" value="WD40_repeat_CS"/>
</dbReference>
<sequence length="857" mass="96770">MDNEANAIEDINRARLQNKEREFSLNPTSSNVVNPIKDISFQENNPDTFTNIIDGKNNDNSRGIVEELVVRNFNHGNLEIVGASKPDVWEDSDSIFFPGFLENKQENQNQNQNQNETNDNSPHDENQPTSSIRTKILSKSGFSEYFVKSTLKGKGVIFRGPPRDGQTDPRAVIPEPNPPKDETVNLREWLKMGKNKVDKSKSLYIFKQILDLVDSSHSQGEALQALRPSFFKLLPSNQVLYMKELTETKGDDVLLSNQFLKRRKHGENFNSFGMWQQFPNRSGSNHGQTQTQNQTQPGLTSFGGDLLEEQWYAGPEDVKERPCMMSSNVYSLGVLLFEILGSFITSKEHAVAMMNLRQRILPPRFLSENPKEAGFCLWLLHPEASARPTTRDILKSKLINEIEETSTDDLLSSIAQEDTESELLLHFLTSLKDQKQKQATNLIKDINYLKSDIKEIESRRQSIQENNKPPIIESRLKANLIHLESAYFSIRSSIKNDPTDTIDQENNKPLDRLGIFFNGLCKYARYSRFEVRGNLRGGDFSNSANVICSLGFDRDEDYFATAGVSKKIKVYDFHLLLDDSIDIHYPAIEMVNKSKVSCISWNSYIKNYLASTDYDGSVKIWDAGTGQTVSHHIEHEKRAWSVDFSRVDPTKLASGSDDCYVKLWSINEKKSVSTIRNIANVCCVQFSPFSSHLVCFGSADYRTYCYDLRNITTPLCILGGHDRAVSYVKFLDGETVISASTDNTLKLWDLKKTKFGCLSSDACIMTFKGHTNEKNFVGLSVADGYIACGSETNEVFAYYRSLPMPITAHKFGSIDPVSGKETDHANNQFVSSVCWRQKSDMVIAANSSGCLKLLQMV</sequence>
<keyword evidence="3" id="KW-0808">Transferase</keyword>
<dbReference type="SMART" id="SM00320">
    <property type="entry name" value="WD40"/>
    <property type="match status" value="7"/>
</dbReference>
<evidence type="ECO:0008006" key="13">
    <source>
        <dbReference type="Google" id="ProtNLM"/>
    </source>
</evidence>
<evidence type="ECO:0000256" key="10">
    <source>
        <dbReference type="SAM" id="MobiDB-lite"/>
    </source>
</evidence>
<dbReference type="InterPro" id="IPR044630">
    <property type="entry name" value="SPA1/2/3/4"/>
</dbReference>
<feature type="repeat" description="WD" evidence="9">
    <location>
        <begin position="718"/>
        <end position="751"/>
    </location>
</feature>
<dbReference type="InterPro" id="IPR020472">
    <property type="entry name" value="WD40_PAC1"/>
</dbReference>
<evidence type="ECO:0000256" key="3">
    <source>
        <dbReference type="ARBA" id="ARBA00022679"/>
    </source>
</evidence>
<evidence type="ECO:0000256" key="9">
    <source>
        <dbReference type="PROSITE-ProRule" id="PRU00221"/>
    </source>
</evidence>
<dbReference type="GO" id="GO:0005634">
    <property type="term" value="C:nucleus"/>
    <property type="evidence" value="ECO:0007669"/>
    <property type="project" value="UniProtKB-SubCell"/>
</dbReference>
<dbReference type="SUPFAM" id="SSF50978">
    <property type="entry name" value="WD40 repeat-like"/>
    <property type="match status" value="1"/>
</dbReference>
<dbReference type="Gene3D" id="1.10.510.10">
    <property type="entry name" value="Transferase(Phosphotransferase) domain 1"/>
    <property type="match status" value="1"/>
</dbReference>
<dbReference type="InterPro" id="IPR011009">
    <property type="entry name" value="Kinase-like_dom_sf"/>
</dbReference>
<comment type="caution">
    <text evidence="11">The sequence shown here is derived from an EMBL/GenBank/DDBJ whole genome shotgun (WGS) entry which is preliminary data.</text>
</comment>
<feature type="compositionally biased region" description="Low complexity" evidence="10">
    <location>
        <begin position="107"/>
        <end position="120"/>
    </location>
</feature>
<name>A0A9R1X5D6_LACSA</name>
<dbReference type="OrthoDB" id="273771at2759"/>
<evidence type="ECO:0000256" key="6">
    <source>
        <dbReference type="ARBA" id="ARBA00023054"/>
    </source>
</evidence>
<feature type="region of interest" description="Disordered" evidence="10">
    <location>
        <begin position="157"/>
        <end position="180"/>
    </location>
</feature>
<evidence type="ECO:0000256" key="7">
    <source>
        <dbReference type="ARBA" id="ARBA00023242"/>
    </source>
</evidence>
<protein>
    <recommendedName>
        <fullName evidence="13">Protein kinase domain-containing protein</fullName>
    </recommendedName>
</protein>
<evidence type="ECO:0000256" key="2">
    <source>
        <dbReference type="ARBA" id="ARBA00022574"/>
    </source>
</evidence>
<evidence type="ECO:0000256" key="1">
    <source>
        <dbReference type="ARBA" id="ARBA00004123"/>
    </source>
</evidence>
<dbReference type="Pfam" id="PF00400">
    <property type="entry name" value="WD40"/>
    <property type="match status" value="4"/>
</dbReference>
<dbReference type="PANTHER" id="PTHR44218:SF6">
    <property type="entry name" value="PROTEIN SUPPRESSOR OF PHYA-105 1"/>
    <property type="match status" value="1"/>
</dbReference>
<keyword evidence="7" id="KW-0539">Nucleus</keyword>
<evidence type="ECO:0000256" key="8">
    <source>
        <dbReference type="ARBA" id="ARBA00084091"/>
    </source>
</evidence>
<feature type="repeat" description="WD" evidence="9">
    <location>
        <begin position="632"/>
        <end position="674"/>
    </location>
</feature>
<dbReference type="SUPFAM" id="SSF56112">
    <property type="entry name" value="Protein kinase-like (PK-like)"/>
    <property type="match status" value="1"/>
</dbReference>
<keyword evidence="2 9" id="KW-0853">WD repeat</keyword>
<dbReference type="GO" id="GO:0009585">
    <property type="term" value="P:red, far-red light phototransduction"/>
    <property type="evidence" value="ECO:0007669"/>
    <property type="project" value="UniProtKB-KW"/>
</dbReference>
<dbReference type="Gramene" id="rna-gnl|WGS:NBSK|LSAT_6X85840_mrna">
    <property type="protein sequence ID" value="cds-PLY67000.1"/>
    <property type="gene ID" value="gene-LSAT_6X85840"/>
</dbReference>
<keyword evidence="8" id="KW-0607">Phytochrome signaling pathway</keyword>
<dbReference type="Gene3D" id="2.130.10.10">
    <property type="entry name" value="YVTN repeat-like/Quinoprotein amine dehydrogenase"/>
    <property type="match status" value="1"/>
</dbReference>
<keyword evidence="4" id="KW-0677">Repeat</keyword>
<comment type="subcellular location">
    <subcellularLocation>
        <location evidence="1">Nucleus</location>
    </subcellularLocation>
</comment>
<dbReference type="Proteomes" id="UP000235145">
    <property type="component" value="Unassembled WGS sequence"/>
</dbReference>
<feature type="region of interest" description="Disordered" evidence="10">
    <location>
        <begin position="107"/>
        <end position="131"/>
    </location>
</feature>
<evidence type="ECO:0000256" key="5">
    <source>
        <dbReference type="ARBA" id="ARBA00022786"/>
    </source>
</evidence>
<dbReference type="PRINTS" id="PR00320">
    <property type="entry name" value="GPROTEINBRPT"/>
</dbReference>
<proteinExistence type="predicted"/>
<reference evidence="11 12" key="1">
    <citation type="journal article" date="2017" name="Nat. Commun.">
        <title>Genome assembly with in vitro proximity ligation data and whole-genome triplication in lettuce.</title>
        <authorList>
            <person name="Reyes-Chin-Wo S."/>
            <person name="Wang Z."/>
            <person name="Yang X."/>
            <person name="Kozik A."/>
            <person name="Arikit S."/>
            <person name="Song C."/>
            <person name="Xia L."/>
            <person name="Froenicke L."/>
            <person name="Lavelle D.O."/>
            <person name="Truco M.J."/>
            <person name="Xia R."/>
            <person name="Zhu S."/>
            <person name="Xu C."/>
            <person name="Xu H."/>
            <person name="Xu X."/>
            <person name="Cox K."/>
            <person name="Korf I."/>
            <person name="Meyers B.C."/>
            <person name="Michelmore R.W."/>
        </authorList>
    </citation>
    <scope>NUCLEOTIDE SEQUENCE [LARGE SCALE GENOMIC DNA]</scope>
    <source>
        <strain evidence="12">cv. Salinas</strain>
        <tissue evidence="11">Seedlings</tissue>
    </source>
</reference>
<dbReference type="GO" id="GO:0009640">
    <property type="term" value="P:photomorphogenesis"/>
    <property type="evidence" value="ECO:0007669"/>
    <property type="project" value="InterPro"/>
</dbReference>
<keyword evidence="6" id="KW-0175">Coiled coil</keyword>
<evidence type="ECO:0000256" key="4">
    <source>
        <dbReference type="ARBA" id="ARBA00022737"/>
    </source>
</evidence>
<dbReference type="GO" id="GO:0042802">
    <property type="term" value="F:identical protein binding"/>
    <property type="evidence" value="ECO:0007669"/>
    <property type="project" value="UniProtKB-ARBA"/>
</dbReference>
<feature type="repeat" description="WD" evidence="9">
    <location>
        <begin position="589"/>
        <end position="631"/>
    </location>
</feature>
<dbReference type="InterPro" id="IPR015943">
    <property type="entry name" value="WD40/YVTN_repeat-like_dom_sf"/>
</dbReference>
<dbReference type="PROSITE" id="PS00678">
    <property type="entry name" value="WD_REPEATS_1"/>
    <property type="match status" value="1"/>
</dbReference>